<dbReference type="EMBL" id="BARS01014673">
    <property type="protein sequence ID" value="GAF95830.1"/>
    <property type="molecule type" value="Genomic_DNA"/>
</dbReference>
<sequence>GFTNEGGVDSRVRFLHNVMGLWILSETVRGWEAKEGHA</sequence>
<feature type="non-terminal residue" evidence="1">
    <location>
        <position position="38"/>
    </location>
</feature>
<reference evidence="1" key="1">
    <citation type="journal article" date="2014" name="Front. Microbiol.">
        <title>High frequency of phylogenetically diverse reductive dehalogenase-homologous genes in deep subseafloor sedimentary metagenomes.</title>
        <authorList>
            <person name="Kawai M."/>
            <person name="Futagami T."/>
            <person name="Toyoda A."/>
            <person name="Takaki Y."/>
            <person name="Nishi S."/>
            <person name="Hori S."/>
            <person name="Arai W."/>
            <person name="Tsubouchi T."/>
            <person name="Morono Y."/>
            <person name="Uchiyama I."/>
            <person name="Ito T."/>
            <person name="Fujiyama A."/>
            <person name="Inagaki F."/>
            <person name="Takami H."/>
        </authorList>
    </citation>
    <scope>NUCLEOTIDE SEQUENCE</scope>
    <source>
        <strain evidence="1">Expedition CK06-06</strain>
    </source>
</reference>
<evidence type="ECO:0000313" key="1">
    <source>
        <dbReference type="EMBL" id="GAF95830.1"/>
    </source>
</evidence>
<protein>
    <submittedName>
        <fullName evidence="1">Uncharacterized protein</fullName>
    </submittedName>
</protein>
<gene>
    <name evidence="1" type="ORF">S01H1_24531</name>
</gene>
<name>X0V5A0_9ZZZZ</name>
<organism evidence="1">
    <name type="scientific">marine sediment metagenome</name>
    <dbReference type="NCBI Taxonomy" id="412755"/>
    <lineage>
        <taxon>unclassified sequences</taxon>
        <taxon>metagenomes</taxon>
        <taxon>ecological metagenomes</taxon>
    </lineage>
</organism>
<dbReference type="AlphaFoldDB" id="X0V5A0"/>
<accession>X0V5A0</accession>
<comment type="caution">
    <text evidence="1">The sequence shown here is derived from an EMBL/GenBank/DDBJ whole genome shotgun (WGS) entry which is preliminary data.</text>
</comment>
<proteinExistence type="predicted"/>
<feature type="non-terminal residue" evidence="1">
    <location>
        <position position="1"/>
    </location>
</feature>
<dbReference type="Gene3D" id="3.30.420.40">
    <property type="match status" value="1"/>
</dbReference>